<gene>
    <name evidence="1" type="ORF">E1B28_013145</name>
</gene>
<dbReference type="AlphaFoldDB" id="A0A9P7RPA6"/>
<dbReference type="GeneID" id="66082220"/>
<sequence>MLNLQYTENTSYIDPSVQVAVRVRTVIDLKTIPTLAKLVQPVSTGYHRAPFVNSYVFVSGTDEKQEQTLEGGPHFNASYQSTLDKIQMRGWKR</sequence>
<protein>
    <submittedName>
        <fullName evidence="1">Uncharacterized protein</fullName>
    </submittedName>
</protein>
<dbReference type="KEGG" id="more:E1B28_013145"/>
<dbReference type="Proteomes" id="UP001049176">
    <property type="component" value="Chromosome 9"/>
</dbReference>
<comment type="caution">
    <text evidence="1">The sequence shown here is derived from an EMBL/GenBank/DDBJ whole genome shotgun (WGS) entry which is preliminary data.</text>
</comment>
<name>A0A9P7RPA6_9AGAR</name>
<evidence type="ECO:0000313" key="1">
    <source>
        <dbReference type="EMBL" id="KAG7087165.1"/>
    </source>
</evidence>
<accession>A0A9P7RPA6</accession>
<dbReference type="RefSeq" id="XP_043003636.1">
    <property type="nucleotide sequence ID" value="XM_043158292.1"/>
</dbReference>
<evidence type="ECO:0000313" key="2">
    <source>
        <dbReference type="Proteomes" id="UP001049176"/>
    </source>
</evidence>
<reference evidence="1" key="1">
    <citation type="journal article" date="2021" name="Genome Biol. Evol.">
        <title>The assembled and annotated genome of the fairy-ring fungus Marasmius oreades.</title>
        <authorList>
            <person name="Hiltunen M."/>
            <person name="Ament-Velasquez S.L."/>
            <person name="Johannesson H."/>
        </authorList>
    </citation>
    <scope>NUCLEOTIDE SEQUENCE</scope>
    <source>
        <strain evidence="1">03SP1</strain>
    </source>
</reference>
<keyword evidence="2" id="KW-1185">Reference proteome</keyword>
<dbReference type="EMBL" id="CM032189">
    <property type="protein sequence ID" value="KAG7087165.1"/>
    <property type="molecule type" value="Genomic_DNA"/>
</dbReference>
<organism evidence="1 2">
    <name type="scientific">Marasmius oreades</name>
    <name type="common">fairy-ring Marasmius</name>
    <dbReference type="NCBI Taxonomy" id="181124"/>
    <lineage>
        <taxon>Eukaryota</taxon>
        <taxon>Fungi</taxon>
        <taxon>Dikarya</taxon>
        <taxon>Basidiomycota</taxon>
        <taxon>Agaricomycotina</taxon>
        <taxon>Agaricomycetes</taxon>
        <taxon>Agaricomycetidae</taxon>
        <taxon>Agaricales</taxon>
        <taxon>Marasmiineae</taxon>
        <taxon>Marasmiaceae</taxon>
        <taxon>Marasmius</taxon>
    </lineage>
</organism>
<proteinExistence type="predicted"/>